<accession>A0ABQ5G1U4</accession>
<evidence type="ECO:0000256" key="1">
    <source>
        <dbReference type="SAM" id="MobiDB-lite"/>
    </source>
</evidence>
<comment type="caution">
    <text evidence="2">The sequence shown here is derived from an EMBL/GenBank/DDBJ whole genome shotgun (WGS) entry which is preliminary data.</text>
</comment>
<feature type="region of interest" description="Disordered" evidence="1">
    <location>
        <begin position="112"/>
        <end position="170"/>
    </location>
</feature>
<dbReference type="EMBL" id="BQNB010017991">
    <property type="protein sequence ID" value="GJT69476.1"/>
    <property type="molecule type" value="Genomic_DNA"/>
</dbReference>
<evidence type="ECO:0000313" key="2">
    <source>
        <dbReference type="EMBL" id="GJT69476.1"/>
    </source>
</evidence>
<reference evidence="2" key="1">
    <citation type="journal article" date="2022" name="Int. J. Mol. Sci.">
        <title>Draft Genome of Tanacetum Coccineum: Genomic Comparison of Closely Related Tanacetum-Family Plants.</title>
        <authorList>
            <person name="Yamashiro T."/>
            <person name="Shiraishi A."/>
            <person name="Nakayama K."/>
            <person name="Satake H."/>
        </authorList>
    </citation>
    <scope>NUCLEOTIDE SEQUENCE</scope>
</reference>
<gene>
    <name evidence="2" type="ORF">Tco_1028762</name>
</gene>
<feature type="compositionally biased region" description="Basic and acidic residues" evidence="1">
    <location>
        <begin position="147"/>
        <end position="156"/>
    </location>
</feature>
<feature type="compositionally biased region" description="Polar residues" evidence="1">
    <location>
        <begin position="157"/>
        <end position="170"/>
    </location>
</feature>
<name>A0ABQ5G1U4_9ASTR</name>
<sequence>MTGGLLRGTPGDNIGPTPAGIIGSTSGGLSKLMSKPRLRRPLRPQRSRSKGTSRPLEDRTRVTTVVKGKEIGDADLKRPFKEAVKTFLTRRIIEFASPEFKMPANIKLYDGTTDPEDHLSRSRPQQTQVNDPCRCGVVCSNKPWMGAREDGSRTSQEEASTDGWNSGSSS</sequence>
<keyword evidence="3" id="KW-1185">Reference proteome</keyword>
<reference evidence="2" key="2">
    <citation type="submission" date="2022-01" db="EMBL/GenBank/DDBJ databases">
        <authorList>
            <person name="Yamashiro T."/>
            <person name="Shiraishi A."/>
            <person name="Satake H."/>
            <person name="Nakayama K."/>
        </authorList>
    </citation>
    <scope>NUCLEOTIDE SEQUENCE</scope>
</reference>
<dbReference type="Proteomes" id="UP001151760">
    <property type="component" value="Unassembled WGS sequence"/>
</dbReference>
<feature type="region of interest" description="Disordered" evidence="1">
    <location>
        <begin position="1"/>
        <end position="63"/>
    </location>
</feature>
<protein>
    <submittedName>
        <fullName evidence="2">Uncharacterized protein</fullName>
    </submittedName>
</protein>
<feature type="compositionally biased region" description="Basic residues" evidence="1">
    <location>
        <begin position="34"/>
        <end position="51"/>
    </location>
</feature>
<organism evidence="2 3">
    <name type="scientific">Tanacetum coccineum</name>
    <dbReference type="NCBI Taxonomy" id="301880"/>
    <lineage>
        <taxon>Eukaryota</taxon>
        <taxon>Viridiplantae</taxon>
        <taxon>Streptophyta</taxon>
        <taxon>Embryophyta</taxon>
        <taxon>Tracheophyta</taxon>
        <taxon>Spermatophyta</taxon>
        <taxon>Magnoliopsida</taxon>
        <taxon>eudicotyledons</taxon>
        <taxon>Gunneridae</taxon>
        <taxon>Pentapetalae</taxon>
        <taxon>asterids</taxon>
        <taxon>campanulids</taxon>
        <taxon>Asterales</taxon>
        <taxon>Asteraceae</taxon>
        <taxon>Asteroideae</taxon>
        <taxon>Anthemideae</taxon>
        <taxon>Anthemidinae</taxon>
        <taxon>Tanacetum</taxon>
    </lineage>
</organism>
<evidence type="ECO:0000313" key="3">
    <source>
        <dbReference type="Proteomes" id="UP001151760"/>
    </source>
</evidence>
<proteinExistence type="predicted"/>